<evidence type="ECO:0000256" key="9">
    <source>
        <dbReference type="SAM" id="Coils"/>
    </source>
</evidence>
<evidence type="ECO:0000313" key="11">
    <source>
        <dbReference type="EMBL" id="WRL66614.1"/>
    </source>
</evidence>
<dbReference type="NCBIfam" id="TIGR03544">
    <property type="entry name" value="DivI1A_domain"/>
    <property type="match status" value="1"/>
</dbReference>
<dbReference type="PANTHER" id="PTHR35794">
    <property type="entry name" value="CELL DIVISION PROTEIN DIVIVA"/>
    <property type="match status" value="1"/>
</dbReference>
<reference evidence="11 12" key="1">
    <citation type="submission" date="2023-12" db="EMBL/GenBank/DDBJ databases">
        <title>Blastococcus brunescens sp. nov., an actonobacterium isolated from sandstone collected in sahara desert.</title>
        <authorList>
            <person name="Gtari M."/>
            <person name="Ghodhbane F."/>
        </authorList>
    </citation>
    <scope>NUCLEOTIDE SEQUENCE [LARGE SCALE GENOMIC DNA]</scope>
    <source>
        <strain evidence="11 12">BMG 8361</strain>
    </source>
</reference>
<comment type="subcellular location">
    <subcellularLocation>
        <location evidence="1">Cytoplasm</location>
    </subcellularLocation>
</comment>
<evidence type="ECO:0000313" key="12">
    <source>
        <dbReference type="Proteomes" id="UP001324287"/>
    </source>
</evidence>
<keyword evidence="5" id="KW-0132">Cell division</keyword>
<dbReference type="Gene3D" id="6.10.250.660">
    <property type="match status" value="1"/>
</dbReference>
<name>A0ABZ1B798_9ACTN</name>
<evidence type="ECO:0000256" key="1">
    <source>
        <dbReference type="ARBA" id="ARBA00004496"/>
    </source>
</evidence>
<evidence type="ECO:0000256" key="8">
    <source>
        <dbReference type="ARBA" id="ARBA00031737"/>
    </source>
</evidence>
<evidence type="ECO:0000256" key="6">
    <source>
        <dbReference type="ARBA" id="ARBA00023054"/>
    </source>
</evidence>
<evidence type="ECO:0000256" key="10">
    <source>
        <dbReference type="SAM" id="MobiDB-lite"/>
    </source>
</evidence>
<dbReference type="EMBL" id="CP141261">
    <property type="protein sequence ID" value="WRL66614.1"/>
    <property type="molecule type" value="Genomic_DNA"/>
</dbReference>
<sequence>MSSASNGSAHGDRGITPADLHNVRFTRASMLHPGYADTEVDRLVHRLAEELGRHIAEKAELRDRLRALQAQVDETVPPVPPSDQAVRILASAQQTADNYVAEAEEFSRQMTSEARAEYEERVREARENAGAIIQAAQEAAAKMTGPGPMGADAPGRSVAELEEQVAYLKAFGQACRVQLRSYLEALLSDVEKEWGQADPAALPQGPPRPPEQRRSGSENGGPTAFSDNTVAQPPEEVEEDLPATAGSRSSTSPARG</sequence>
<feature type="region of interest" description="Disordered" evidence="10">
    <location>
        <begin position="197"/>
        <end position="256"/>
    </location>
</feature>
<accession>A0ABZ1B798</accession>
<organism evidence="11 12">
    <name type="scientific">Blastococcus brunescens</name>
    <dbReference type="NCBI Taxonomy" id="1564165"/>
    <lineage>
        <taxon>Bacteria</taxon>
        <taxon>Bacillati</taxon>
        <taxon>Actinomycetota</taxon>
        <taxon>Actinomycetes</taxon>
        <taxon>Geodermatophilales</taxon>
        <taxon>Geodermatophilaceae</taxon>
        <taxon>Blastococcus</taxon>
    </lineage>
</organism>
<dbReference type="InterPro" id="IPR019933">
    <property type="entry name" value="DivIVA_domain"/>
</dbReference>
<keyword evidence="7" id="KW-0131">Cell cycle</keyword>
<dbReference type="RefSeq" id="WP_324277926.1">
    <property type="nucleotide sequence ID" value="NZ_CP141261.1"/>
</dbReference>
<keyword evidence="4" id="KW-0963">Cytoplasm</keyword>
<dbReference type="InterPro" id="IPR007793">
    <property type="entry name" value="DivIVA_fam"/>
</dbReference>
<feature type="coiled-coil region" evidence="9">
    <location>
        <begin position="44"/>
        <end position="135"/>
    </location>
</feature>
<dbReference type="Proteomes" id="UP001324287">
    <property type="component" value="Chromosome"/>
</dbReference>
<comment type="similarity">
    <text evidence="2">Belongs to the DivIVA family.</text>
</comment>
<evidence type="ECO:0000256" key="3">
    <source>
        <dbReference type="ARBA" id="ARBA00018787"/>
    </source>
</evidence>
<keyword evidence="6 9" id="KW-0175">Coiled coil</keyword>
<keyword evidence="12" id="KW-1185">Reference proteome</keyword>
<evidence type="ECO:0000256" key="5">
    <source>
        <dbReference type="ARBA" id="ARBA00022618"/>
    </source>
</evidence>
<dbReference type="Pfam" id="PF05103">
    <property type="entry name" value="DivIVA"/>
    <property type="match status" value="1"/>
</dbReference>
<dbReference type="PANTHER" id="PTHR35794:SF2">
    <property type="entry name" value="CELL DIVISION PROTEIN DIVIVA"/>
    <property type="match status" value="1"/>
</dbReference>
<evidence type="ECO:0000256" key="4">
    <source>
        <dbReference type="ARBA" id="ARBA00022490"/>
    </source>
</evidence>
<proteinExistence type="inferred from homology"/>
<evidence type="ECO:0000256" key="2">
    <source>
        <dbReference type="ARBA" id="ARBA00009008"/>
    </source>
</evidence>
<gene>
    <name evidence="11" type="ORF">U6N30_15165</name>
</gene>
<feature type="compositionally biased region" description="Polar residues" evidence="10">
    <location>
        <begin position="246"/>
        <end position="256"/>
    </location>
</feature>
<protein>
    <recommendedName>
        <fullName evidence="3">Cell wall synthesis protein Wag31</fullName>
    </recommendedName>
    <alternativeName>
        <fullName evidence="8">Antigen 84</fullName>
    </alternativeName>
</protein>
<evidence type="ECO:0000256" key="7">
    <source>
        <dbReference type="ARBA" id="ARBA00023306"/>
    </source>
</evidence>